<gene>
    <name evidence="1" type="ORF">CA606_20250</name>
</gene>
<evidence type="ECO:0000313" key="1">
    <source>
        <dbReference type="EMBL" id="AWC68711.1"/>
    </source>
</evidence>
<dbReference type="AlphaFoldDB" id="A0A2S1B7S2"/>
<accession>A0A2S1B7S2</accession>
<dbReference type="Proteomes" id="UP000217311">
    <property type="component" value="Chromosome"/>
</dbReference>
<protein>
    <submittedName>
        <fullName evidence="1">Uncharacterized protein</fullName>
    </submittedName>
</protein>
<organism evidence="1 2">
    <name type="scientific">Caulobacter vibrioides</name>
    <name type="common">Caulobacter crescentus</name>
    <dbReference type="NCBI Taxonomy" id="155892"/>
    <lineage>
        <taxon>Bacteria</taxon>
        <taxon>Pseudomonadati</taxon>
        <taxon>Pseudomonadota</taxon>
        <taxon>Alphaproteobacteria</taxon>
        <taxon>Caulobacterales</taxon>
        <taxon>Caulobacteraceae</taxon>
        <taxon>Caulobacter</taxon>
    </lineage>
</organism>
<sequence length="47" mass="5016">MTPADAARIAATVGAIAWAAGLKTVEDIQIPKSRIPEGSRSRRFYTA</sequence>
<reference evidence="2" key="1">
    <citation type="submission" date="2017-09" db="EMBL/GenBank/DDBJ databases">
        <title>Genome evolution observed in wild isolates of Caulobacter crescentus.</title>
        <authorList>
            <person name="Ely B."/>
            <person name="Wilson K."/>
            <person name="Scott D."/>
        </authorList>
    </citation>
    <scope>NUCLEOTIDE SEQUENCE [LARGE SCALE GENOMIC DNA]</scope>
    <source>
        <strain evidence="2">CB13b1a</strain>
    </source>
</reference>
<evidence type="ECO:0000313" key="2">
    <source>
        <dbReference type="Proteomes" id="UP000217311"/>
    </source>
</evidence>
<dbReference type="EMBL" id="CP023315">
    <property type="protein sequence ID" value="AWC68711.1"/>
    <property type="molecule type" value="Genomic_DNA"/>
</dbReference>
<name>A0A2S1B7S2_CAUVI</name>
<proteinExistence type="predicted"/>